<keyword evidence="2" id="KW-1185">Reference proteome</keyword>
<gene>
    <name evidence="1" type="ORF">U9M48_018063</name>
</gene>
<dbReference type="Proteomes" id="UP001341281">
    <property type="component" value="Chromosome 04"/>
</dbReference>
<organism evidence="1 2">
    <name type="scientific">Paspalum notatum var. saurae</name>
    <dbReference type="NCBI Taxonomy" id="547442"/>
    <lineage>
        <taxon>Eukaryota</taxon>
        <taxon>Viridiplantae</taxon>
        <taxon>Streptophyta</taxon>
        <taxon>Embryophyta</taxon>
        <taxon>Tracheophyta</taxon>
        <taxon>Spermatophyta</taxon>
        <taxon>Magnoliopsida</taxon>
        <taxon>Liliopsida</taxon>
        <taxon>Poales</taxon>
        <taxon>Poaceae</taxon>
        <taxon>PACMAD clade</taxon>
        <taxon>Panicoideae</taxon>
        <taxon>Andropogonodae</taxon>
        <taxon>Paspaleae</taxon>
        <taxon>Paspalinae</taxon>
        <taxon>Paspalum</taxon>
    </lineage>
</organism>
<name>A0AAQ3T9D2_PASNO</name>
<evidence type="ECO:0000313" key="1">
    <source>
        <dbReference type="EMBL" id="WVZ69248.1"/>
    </source>
</evidence>
<reference evidence="1 2" key="1">
    <citation type="submission" date="2024-02" db="EMBL/GenBank/DDBJ databases">
        <title>High-quality chromosome-scale genome assembly of Pensacola bahiagrass (Paspalum notatum Flugge var. saurae).</title>
        <authorList>
            <person name="Vega J.M."/>
            <person name="Podio M."/>
            <person name="Orjuela J."/>
            <person name="Siena L.A."/>
            <person name="Pessino S.C."/>
            <person name="Combes M.C."/>
            <person name="Mariac C."/>
            <person name="Albertini E."/>
            <person name="Pupilli F."/>
            <person name="Ortiz J.P.A."/>
            <person name="Leblanc O."/>
        </authorList>
    </citation>
    <scope>NUCLEOTIDE SEQUENCE [LARGE SCALE GENOMIC DNA]</scope>
    <source>
        <strain evidence="1">R1</strain>
        <tissue evidence="1">Leaf</tissue>
    </source>
</reference>
<protein>
    <submittedName>
        <fullName evidence="1">Uncharacterized protein</fullName>
    </submittedName>
</protein>
<accession>A0AAQ3T9D2</accession>
<evidence type="ECO:0000313" key="2">
    <source>
        <dbReference type="Proteomes" id="UP001341281"/>
    </source>
</evidence>
<proteinExistence type="predicted"/>
<dbReference type="EMBL" id="CP144748">
    <property type="protein sequence ID" value="WVZ69248.1"/>
    <property type="molecule type" value="Genomic_DNA"/>
</dbReference>
<dbReference type="AlphaFoldDB" id="A0AAQ3T9D2"/>
<sequence>MLHLATGINYNNVLEQVAPRLDDMARDEMLLAQLTDVPRLPIYSSPSDLVKLSSIVPMWSANKNAFYLKFCRLLLTAKQGMQTYTSMLAATRDR</sequence>